<name>A0A383ENN6_9ZZZZ</name>
<gene>
    <name evidence="1" type="ORF">METZ01_LOCUS511321</name>
</gene>
<evidence type="ECO:0000313" key="1">
    <source>
        <dbReference type="EMBL" id="SVE58467.1"/>
    </source>
</evidence>
<protein>
    <submittedName>
        <fullName evidence="1">Uncharacterized protein</fullName>
    </submittedName>
</protein>
<accession>A0A383ENN6</accession>
<reference evidence="1" key="1">
    <citation type="submission" date="2018-05" db="EMBL/GenBank/DDBJ databases">
        <authorList>
            <person name="Lanie J.A."/>
            <person name="Ng W.-L."/>
            <person name="Kazmierczak K.M."/>
            <person name="Andrzejewski T.M."/>
            <person name="Davidsen T.M."/>
            <person name="Wayne K.J."/>
            <person name="Tettelin H."/>
            <person name="Glass J.I."/>
            <person name="Rusch D."/>
            <person name="Podicherti R."/>
            <person name="Tsui H.-C.T."/>
            <person name="Winkler M.E."/>
        </authorList>
    </citation>
    <scope>NUCLEOTIDE SEQUENCE</scope>
</reference>
<sequence>MEYKLQSYDEMFEHIIYQTRYVEKIIDTIVIVPEKNILPKFLNRLVYQIPKSTIDHNLIDDIEKKKDLITNKYYFINNKPHINIGTYLNDKVGMVIDLAPEFNSHLSGLFGATRNMNNKWNVNGELDIKLENIWNTMESV</sequence>
<proteinExistence type="predicted"/>
<dbReference type="EMBL" id="UINC01227539">
    <property type="protein sequence ID" value="SVE58467.1"/>
    <property type="molecule type" value="Genomic_DNA"/>
</dbReference>
<organism evidence="1">
    <name type="scientific">marine metagenome</name>
    <dbReference type="NCBI Taxonomy" id="408172"/>
    <lineage>
        <taxon>unclassified sequences</taxon>
        <taxon>metagenomes</taxon>
        <taxon>ecological metagenomes</taxon>
    </lineage>
</organism>
<dbReference type="AlphaFoldDB" id="A0A383ENN6"/>
<feature type="non-terminal residue" evidence="1">
    <location>
        <position position="140"/>
    </location>
</feature>